<gene>
    <name evidence="2" type="ORF">QLQ12_16965</name>
</gene>
<dbReference type="NCBIfam" id="NF004846">
    <property type="entry name" value="PRK06197.1"/>
    <property type="match status" value="1"/>
</dbReference>
<dbReference type="PANTHER" id="PTHR43157:SF31">
    <property type="entry name" value="PHOSPHATIDYLINOSITOL-GLYCAN BIOSYNTHESIS CLASS F PROTEIN"/>
    <property type="match status" value="1"/>
</dbReference>
<evidence type="ECO:0000313" key="3">
    <source>
        <dbReference type="Proteomes" id="UP001241758"/>
    </source>
</evidence>
<dbReference type="Pfam" id="PF00106">
    <property type="entry name" value="adh_short"/>
    <property type="match status" value="1"/>
</dbReference>
<name>A0ABT6WKQ0_9ACTN</name>
<organism evidence="2 3">
    <name type="scientific">Actinoplanes sandaracinus</name>
    <dbReference type="NCBI Taxonomy" id="3045177"/>
    <lineage>
        <taxon>Bacteria</taxon>
        <taxon>Bacillati</taxon>
        <taxon>Actinomycetota</taxon>
        <taxon>Actinomycetes</taxon>
        <taxon>Micromonosporales</taxon>
        <taxon>Micromonosporaceae</taxon>
        <taxon>Actinoplanes</taxon>
    </lineage>
</organism>
<dbReference type="EMBL" id="JASCTH010000010">
    <property type="protein sequence ID" value="MDI6100299.1"/>
    <property type="molecule type" value="Genomic_DNA"/>
</dbReference>
<keyword evidence="1" id="KW-0560">Oxidoreductase</keyword>
<accession>A0ABT6WKQ0</accession>
<protein>
    <submittedName>
        <fullName evidence="2">Oxidoreductase</fullName>
    </submittedName>
</protein>
<sequence>MAGIAIITGASGGIGFHTALELARQGMRVVVASRERDRGEAAAARIPKAAWQELDLADLGSVRRFTQRFLEAHDRLDLLVNNAGVMAVPRRELTADGFERQFGVNHLGHFALTGLLLPVLPVGARVVTVTSSLHKRGRIDFDDLMGDRRYRQLGAYAQSKLANVLFALELGRRTPLTSVLAHPGVAHTGLARTPSPVRAALIALARLSAQSAAAGALPSLHAATHPEVTTGEAYGPDGIAERRGYPTRVEVSGRGRDEDDARRLWAISEDLTGVRYGTFAGAQ</sequence>
<reference evidence="2 3" key="1">
    <citation type="submission" date="2023-05" db="EMBL/GenBank/DDBJ databases">
        <title>Actinoplanes sp. NEAU-A12 genome sequencing.</title>
        <authorList>
            <person name="Wang Z.-S."/>
        </authorList>
    </citation>
    <scope>NUCLEOTIDE SEQUENCE [LARGE SCALE GENOMIC DNA]</scope>
    <source>
        <strain evidence="2 3">NEAU-A12</strain>
    </source>
</reference>
<keyword evidence="3" id="KW-1185">Reference proteome</keyword>
<dbReference type="CDD" id="cd05327">
    <property type="entry name" value="retinol-DH_like_SDR_c_like"/>
    <property type="match status" value="1"/>
</dbReference>
<dbReference type="PRINTS" id="PR00081">
    <property type="entry name" value="GDHRDH"/>
</dbReference>
<dbReference type="InterPro" id="IPR002347">
    <property type="entry name" value="SDR_fam"/>
</dbReference>
<dbReference type="SUPFAM" id="SSF51735">
    <property type="entry name" value="NAD(P)-binding Rossmann-fold domains"/>
    <property type="match status" value="1"/>
</dbReference>
<dbReference type="Gene3D" id="3.40.50.720">
    <property type="entry name" value="NAD(P)-binding Rossmann-like Domain"/>
    <property type="match status" value="1"/>
</dbReference>
<evidence type="ECO:0000256" key="1">
    <source>
        <dbReference type="ARBA" id="ARBA00023002"/>
    </source>
</evidence>
<proteinExistence type="predicted"/>
<dbReference type="Proteomes" id="UP001241758">
    <property type="component" value="Unassembled WGS sequence"/>
</dbReference>
<comment type="caution">
    <text evidence="2">The sequence shown here is derived from an EMBL/GenBank/DDBJ whole genome shotgun (WGS) entry which is preliminary data.</text>
</comment>
<dbReference type="InterPro" id="IPR036291">
    <property type="entry name" value="NAD(P)-bd_dom_sf"/>
</dbReference>
<evidence type="ECO:0000313" key="2">
    <source>
        <dbReference type="EMBL" id="MDI6100299.1"/>
    </source>
</evidence>
<dbReference type="PANTHER" id="PTHR43157">
    <property type="entry name" value="PHOSPHATIDYLINOSITOL-GLYCAN BIOSYNTHESIS CLASS F PROTEIN-RELATED"/>
    <property type="match status" value="1"/>
</dbReference>
<dbReference type="RefSeq" id="WP_282761001.1">
    <property type="nucleotide sequence ID" value="NZ_JASCTH010000010.1"/>
</dbReference>